<evidence type="ECO:0000313" key="1">
    <source>
        <dbReference type="EMBL" id="WSB99447.1"/>
    </source>
</evidence>
<organism evidence="1 2">
    <name type="scientific">Streptomyces scopuliridis</name>
    <dbReference type="NCBI Taxonomy" id="452529"/>
    <lineage>
        <taxon>Bacteria</taxon>
        <taxon>Bacillati</taxon>
        <taxon>Actinomycetota</taxon>
        <taxon>Actinomycetes</taxon>
        <taxon>Kitasatosporales</taxon>
        <taxon>Streptomycetaceae</taxon>
        <taxon>Streptomyces</taxon>
    </lineage>
</organism>
<proteinExistence type="predicted"/>
<evidence type="ECO:0000313" key="2">
    <source>
        <dbReference type="Proteomes" id="UP001348369"/>
    </source>
</evidence>
<keyword evidence="2" id="KW-1185">Reference proteome</keyword>
<name>A0ACD4ZMC1_9ACTN</name>
<reference evidence="1" key="1">
    <citation type="submission" date="2022-10" db="EMBL/GenBank/DDBJ databases">
        <title>The complete genomes of actinobacterial strains from the NBC collection.</title>
        <authorList>
            <person name="Joergensen T.S."/>
            <person name="Alvarez Arevalo M."/>
            <person name="Sterndorff E.B."/>
            <person name="Faurdal D."/>
            <person name="Vuksanovic O."/>
            <person name="Mourched A.-S."/>
            <person name="Charusanti P."/>
            <person name="Shaw S."/>
            <person name="Blin K."/>
            <person name="Weber T."/>
        </authorList>
    </citation>
    <scope>NUCLEOTIDE SEQUENCE</scope>
    <source>
        <strain evidence="1">NBC 01771</strain>
    </source>
</reference>
<dbReference type="Proteomes" id="UP001348369">
    <property type="component" value="Chromosome"/>
</dbReference>
<accession>A0ACD4ZMC1</accession>
<sequence>MLNPIDTEAVIRDGRIAGVFPGEIHEGVAWWAGACHVVVSRARQMAVAHDGHPTTAEFHRRLCRGATHAEHYACLVSDLGTAGEDQLHRAMKELGDVPGALLSTADDGGRQTVTIRLYDAQGQPVTEDTGLAKIRKLIDADRVPRPVNDQARGRIVERRDLVEAL</sequence>
<protein>
    <submittedName>
        <fullName evidence="1">Uncharacterized protein</fullName>
    </submittedName>
</protein>
<gene>
    <name evidence="1" type="ORF">OG835_22170</name>
</gene>
<dbReference type="EMBL" id="CP109109">
    <property type="protein sequence ID" value="WSB99447.1"/>
    <property type="molecule type" value="Genomic_DNA"/>
</dbReference>